<dbReference type="EMBL" id="NAJM01000015">
    <property type="protein sequence ID" value="RVX71960.1"/>
    <property type="molecule type" value="Genomic_DNA"/>
</dbReference>
<dbReference type="Gene3D" id="2.60.120.330">
    <property type="entry name" value="B-lactam Antibiotic, Isopenicillin N Synthase, Chain"/>
    <property type="match status" value="1"/>
</dbReference>
<comment type="similarity">
    <text evidence="1">Belongs to the iron/ascorbate-dependent oxidoreductase family.</text>
</comment>
<evidence type="ECO:0000313" key="7">
    <source>
        <dbReference type="EMBL" id="RVX71960.1"/>
    </source>
</evidence>
<evidence type="ECO:0000256" key="2">
    <source>
        <dbReference type="ARBA" id="ARBA00022723"/>
    </source>
</evidence>
<evidence type="ECO:0000256" key="1">
    <source>
        <dbReference type="ARBA" id="ARBA00008056"/>
    </source>
</evidence>
<dbReference type="Proteomes" id="UP000288859">
    <property type="component" value="Unassembled WGS sequence"/>
</dbReference>
<dbReference type="OrthoDB" id="406156at2759"/>
<reference evidence="7 8" key="1">
    <citation type="submission" date="2017-03" db="EMBL/GenBank/DDBJ databases">
        <title>Genomes of endolithic fungi from Antarctica.</title>
        <authorList>
            <person name="Coleine C."/>
            <person name="Masonjones S."/>
            <person name="Stajich J.E."/>
        </authorList>
    </citation>
    <scope>NUCLEOTIDE SEQUENCE [LARGE SCALE GENOMIC DNA]</scope>
    <source>
        <strain evidence="7 8">CCFEE 6314</strain>
    </source>
</reference>
<keyword evidence="3" id="KW-0560">Oxidoreductase</keyword>
<evidence type="ECO:0000256" key="3">
    <source>
        <dbReference type="ARBA" id="ARBA00023002"/>
    </source>
</evidence>
<accession>A0A438N8J5</accession>
<dbReference type="VEuPathDB" id="FungiDB:PV10_00943"/>
<keyword evidence="4" id="KW-0408">Iron</keyword>
<protein>
    <recommendedName>
        <fullName evidence="9">Fe2OG dioxygenase domain-containing protein</fullName>
    </recommendedName>
</protein>
<dbReference type="InterPro" id="IPR027443">
    <property type="entry name" value="IPNS-like_sf"/>
</dbReference>
<dbReference type="GO" id="GO:0046872">
    <property type="term" value="F:metal ion binding"/>
    <property type="evidence" value="ECO:0007669"/>
    <property type="project" value="UniProtKB-KW"/>
</dbReference>
<name>A0A438N8J5_EXOME</name>
<evidence type="ECO:0000259" key="6">
    <source>
        <dbReference type="Pfam" id="PF14226"/>
    </source>
</evidence>
<feature type="domain" description="Non-haem dioxygenase N-terminal" evidence="6">
    <location>
        <begin position="29"/>
        <end position="135"/>
    </location>
</feature>
<evidence type="ECO:0000256" key="4">
    <source>
        <dbReference type="ARBA" id="ARBA00023004"/>
    </source>
</evidence>
<dbReference type="Pfam" id="PF03171">
    <property type="entry name" value="2OG-FeII_Oxy"/>
    <property type="match status" value="1"/>
</dbReference>
<dbReference type="PANTHER" id="PTHR10209">
    <property type="entry name" value="OXIDOREDUCTASE, 2OG-FE II OXYGENASE FAMILY PROTEIN"/>
    <property type="match status" value="1"/>
</dbReference>
<evidence type="ECO:0008006" key="9">
    <source>
        <dbReference type="Google" id="ProtNLM"/>
    </source>
</evidence>
<keyword evidence="2" id="KW-0479">Metal-binding</keyword>
<evidence type="ECO:0000313" key="8">
    <source>
        <dbReference type="Proteomes" id="UP000288859"/>
    </source>
</evidence>
<dbReference type="InterPro" id="IPR044861">
    <property type="entry name" value="IPNS-like_FE2OG_OXY"/>
</dbReference>
<dbReference type="PANTHER" id="PTHR10209:SF881">
    <property type="entry name" value="FI07970P-RELATED"/>
    <property type="match status" value="1"/>
</dbReference>
<dbReference type="Pfam" id="PF14226">
    <property type="entry name" value="DIOX_N"/>
    <property type="match status" value="1"/>
</dbReference>
<organism evidence="7 8">
    <name type="scientific">Exophiala mesophila</name>
    <name type="common">Black yeast-like fungus</name>
    <dbReference type="NCBI Taxonomy" id="212818"/>
    <lineage>
        <taxon>Eukaryota</taxon>
        <taxon>Fungi</taxon>
        <taxon>Dikarya</taxon>
        <taxon>Ascomycota</taxon>
        <taxon>Pezizomycotina</taxon>
        <taxon>Eurotiomycetes</taxon>
        <taxon>Chaetothyriomycetidae</taxon>
        <taxon>Chaetothyriales</taxon>
        <taxon>Herpotrichiellaceae</taxon>
        <taxon>Exophiala</taxon>
    </lineage>
</organism>
<dbReference type="AlphaFoldDB" id="A0A438N8J5"/>
<dbReference type="GO" id="GO:0016491">
    <property type="term" value="F:oxidoreductase activity"/>
    <property type="evidence" value="ECO:0007669"/>
    <property type="project" value="UniProtKB-KW"/>
</dbReference>
<sequence>MISKVLPELEHFVPVAPTKEPLEYAKLRTLDLSQYDKGPEAKAALAEELRLAMTTQGFFILINHGLTEEEVNRQVDIGHHIITNTDEEEKKRLKAPMAEEGSYFGFKPLGHWTAGPGVRDRVENYNIFRNMALQEQPDTMNPFIPEVQQFVDYVHKEILFKLLRLFAIALQLEDEDYLVKLHAYDKRDETFLRYMEYFDTYTKAEQEHTRGLWLGGHQDLTSVSLLWSQPMASLQVRDFEGSHEWRYVPYVPGSMIVNCGEVMMWWTGDYFKSAIHRVHQPPPDQRGHNRCGVFYFCLPNDDVVINTLLDESPVLRKAGVARSHKPEDAPTSKEWANARIKITGMKAKFTKESGDGADMEVEKVGKVITRWYR</sequence>
<feature type="domain" description="Isopenicillin N synthase-like Fe(2+) 2OG dioxygenase" evidence="5">
    <location>
        <begin position="206"/>
        <end position="298"/>
    </location>
</feature>
<comment type="caution">
    <text evidence="7">The sequence shown here is derived from an EMBL/GenBank/DDBJ whole genome shotgun (WGS) entry which is preliminary data.</text>
</comment>
<proteinExistence type="inferred from homology"/>
<gene>
    <name evidence="7" type="ORF">B0A52_04359</name>
</gene>
<dbReference type="SUPFAM" id="SSF51197">
    <property type="entry name" value="Clavaminate synthase-like"/>
    <property type="match status" value="1"/>
</dbReference>
<dbReference type="PRINTS" id="PR00682">
    <property type="entry name" value="IPNSYNTHASE"/>
</dbReference>
<evidence type="ECO:0000259" key="5">
    <source>
        <dbReference type="Pfam" id="PF03171"/>
    </source>
</evidence>
<dbReference type="InterPro" id="IPR026992">
    <property type="entry name" value="DIOX_N"/>
</dbReference>